<accession>I3TFY6</accession>
<dbReference type="KEGG" id="thg:TCELL_1251"/>
<dbReference type="HOGENOM" id="CLU_1297538_0_0_2"/>
<protein>
    <submittedName>
        <fullName evidence="2">Uncharacterized protein</fullName>
    </submittedName>
</protein>
<dbReference type="RefSeq" id="WP_014737924.1">
    <property type="nucleotide sequence ID" value="NC_017954.1"/>
</dbReference>
<dbReference type="EMBL" id="CP003531">
    <property type="protein sequence ID" value="AFK51674.1"/>
    <property type="molecule type" value="Genomic_DNA"/>
</dbReference>
<dbReference type="eggNOG" id="ENOG502N59Y">
    <property type="taxonomic scope" value="Archaea"/>
</dbReference>
<reference evidence="2 3" key="1">
    <citation type="journal article" date="2012" name="J. Bacteriol.">
        <title>Complete genome sequence of the hyperthermophilic cellulolytic Crenarchaeon 'Thermogladius cellulolyticus' 1633.</title>
        <authorList>
            <person name="Mardanov A.V."/>
            <person name="Kochetkova T.V."/>
            <person name="Beletsky A.V."/>
            <person name="Bonch-Osmolovskaya E.A."/>
            <person name="Ravin N.V."/>
            <person name="Skryabin K.G."/>
        </authorList>
    </citation>
    <scope>NUCLEOTIDE SEQUENCE [LARGE SCALE GENOMIC DNA]</scope>
    <source>
        <strain evidence="3">DSM 22663 / VKM B-2946 / 1633</strain>
    </source>
</reference>
<feature type="transmembrane region" description="Helical" evidence="1">
    <location>
        <begin position="20"/>
        <end position="41"/>
    </location>
</feature>
<dbReference type="STRING" id="1184251.TCELL_1251"/>
<keyword evidence="1" id="KW-1133">Transmembrane helix</keyword>
<feature type="transmembrane region" description="Helical" evidence="1">
    <location>
        <begin position="110"/>
        <end position="132"/>
    </location>
</feature>
<keyword evidence="1" id="KW-0812">Transmembrane</keyword>
<name>I3TFY6_THEC1</name>
<feature type="transmembrane region" description="Helical" evidence="1">
    <location>
        <begin position="173"/>
        <end position="192"/>
    </location>
</feature>
<keyword evidence="1" id="KW-0472">Membrane</keyword>
<sequence length="212" mass="23346">MGESSPVATEKERYRKIHYVTGFLTLFYGVYMVLALVLPLYRVYGVLDGLVAFSYYRVTYYGTPITVDELDRTSYMAAPLVLFTVYMVFSGANLLLALLEGEDYTTQLRLCFTGGLVGAVSSAVFLGLYSYFFTRAVASLSFSLDHVTSAGRLILGSSNVQQFPYTSLLLNPLVHLVLALATLLSSTLSTLLHTGYGWPPKPHEAEGPGHIR</sequence>
<dbReference type="Proteomes" id="UP000005270">
    <property type="component" value="Chromosome"/>
</dbReference>
<feature type="transmembrane region" description="Helical" evidence="1">
    <location>
        <begin position="76"/>
        <end position="98"/>
    </location>
</feature>
<evidence type="ECO:0000256" key="1">
    <source>
        <dbReference type="SAM" id="Phobius"/>
    </source>
</evidence>
<keyword evidence="3" id="KW-1185">Reference proteome</keyword>
<proteinExistence type="predicted"/>
<dbReference type="AlphaFoldDB" id="I3TFY6"/>
<dbReference type="GeneID" id="13013572"/>
<organism evidence="2 3">
    <name type="scientific">Thermogladius calderae (strain DSM 22663 / VKM B-2946 / 1633)</name>
    <dbReference type="NCBI Taxonomy" id="1184251"/>
    <lineage>
        <taxon>Archaea</taxon>
        <taxon>Thermoproteota</taxon>
        <taxon>Thermoprotei</taxon>
        <taxon>Desulfurococcales</taxon>
        <taxon>Desulfurococcaceae</taxon>
        <taxon>Thermogladius</taxon>
    </lineage>
</organism>
<evidence type="ECO:0000313" key="3">
    <source>
        <dbReference type="Proteomes" id="UP000005270"/>
    </source>
</evidence>
<evidence type="ECO:0000313" key="2">
    <source>
        <dbReference type="EMBL" id="AFK51674.1"/>
    </source>
</evidence>
<dbReference type="InParanoid" id="I3TFY6"/>
<gene>
    <name evidence="2" type="ordered locus">TCELL_1251</name>
</gene>